<evidence type="ECO:0000313" key="4">
    <source>
        <dbReference type="Proteomes" id="UP000757435"/>
    </source>
</evidence>
<dbReference type="AlphaFoldDB" id="A0A951QBH4"/>
<gene>
    <name evidence="3" type="ORF">KME15_13475</name>
</gene>
<evidence type="ECO:0000313" key="3">
    <source>
        <dbReference type="EMBL" id="MBW4659681.1"/>
    </source>
</evidence>
<proteinExistence type="predicted"/>
<reference evidence="3" key="2">
    <citation type="journal article" date="2022" name="Microbiol. Resour. Announc.">
        <title>Metagenome Sequencing to Explore Phylogenomics of Terrestrial Cyanobacteria.</title>
        <authorList>
            <person name="Ward R.D."/>
            <person name="Stajich J.E."/>
            <person name="Johansen J.R."/>
            <person name="Huntemann M."/>
            <person name="Clum A."/>
            <person name="Foster B."/>
            <person name="Foster B."/>
            <person name="Roux S."/>
            <person name="Palaniappan K."/>
            <person name="Varghese N."/>
            <person name="Mukherjee S."/>
            <person name="Reddy T.B.K."/>
            <person name="Daum C."/>
            <person name="Copeland A."/>
            <person name="Chen I.A."/>
            <person name="Ivanova N.N."/>
            <person name="Kyrpides N.C."/>
            <person name="Shapiro N."/>
            <person name="Eloe-Fadrosh E.A."/>
            <person name="Pietrasiak N."/>
        </authorList>
    </citation>
    <scope>NUCLEOTIDE SEQUENCE</scope>
    <source>
        <strain evidence="3">UHER 2000/2452</strain>
    </source>
</reference>
<reference evidence="3" key="1">
    <citation type="submission" date="2021-05" db="EMBL/GenBank/DDBJ databases">
        <authorList>
            <person name="Pietrasiak N."/>
            <person name="Ward R."/>
            <person name="Stajich J.E."/>
            <person name="Kurbessoian T."/>
        </authorList>
    </citation>
    <scope>NUCLEOTIDE SEQUENCE</scope>
    <source>
        <strain evidence="3">UHER 2000/2452</strain>
    </source>
</reference>
<accession>A0A951QBH4</accession>
<dbReference type="Proteomes" id="UP000757435">
    <property type="component" value="Unassembled WGS sequence"/>
</dbReference>
<keyword evidence="2" id="KW-0732">Signal</keyword>
<sequence length="236" mass="25376">MNPKSFLGLALLLCVTGCSSAVSDQAPSQSPVSSVSSPLPTASAQPLKPSISPSVKPSTSSASPIQTAPPRVSSAQPVPGKRIDPPANSGPLTVKPNPEPEMERDYGVTTPIATTGKVTVRDRIRFLDSDKLLTACPTDTAPYALAESTHYRVQICSGEYDPQLPKYYIGQAKDGGSELRITSSDLNEARQLTFKNGDYTYILYRDGAKPDQSNAYLEVHMPNGKSYAEALFYLYE</sequence>
<feature type="region of interest" description="Disordered" evidence="1">
    <location>
        <begin position="21"/>
        <end position="105"/>
    </location>
</feature>
<name>A0A951QBH4_9CYAN</name>
<evidence type="ECO:0000256" key="1">
    <source>
        <dbReference type="SAM" id="MobiDB-lite"/>
    </source>
</evidence>
<comment type="caution">
    <text evidence="3">The sequence shown here is derived from an EMBL/GenBank/DDBJ whole genome shotgun (WGS) entry which is preliminary data.</text>
</comment>
<dbReference type="EMBL" id="JAHHHD010000013">
    <property type="protein sequence ID" value="MBW4659681.1"/>
    <property type="molecule type" value="Genomic_DNA"/>
</dbReference>
<organism evidence="3 4">
    <name type="scientific">Drouetiella hepatica Uher 2000/2452</name>
    <dbReference type="NCBI Taxonomy" id="904376"/>
    <lineage>
        <taxon>Bacteria</taxon>
        <taxon>Bacillati</taxon>
        <taxon>Cyanobacteriota</taxon>
        <taxon>Cyanophyceae</taxon>
        <taxon>Oculatellales</taxon>
        <taxon>Oculatellaceae</taxon>
        <taxon>Drouetiella</taxon>
    </lineage>
</organism>
<evidence type="ECO:0008006" key="5">
    <source>
        <dbReference type="Google" id="ProtNLM"/>
    </source>
</evidence>
<protein>
    <recommendedName>
        <fullName evidence="5">Lipoprotein</fullName>
    </recommendedName>
</protein>
<feature type="signal peptide" evidence="2">
    <location>
        <begin position="1"/>
        <end position="21"/>
    </location>
</feature>
<feature type="chain" id="PRO_5036978898" description="Lipoprotein" evidence="2">
    <location>
        <begin position="22"/>
        <end position="236"/>
    </location>
</feature>
<feature type="compositionally biased region" description="Low complexity" evidence="1">
    <location>
        <begin position="22"/>
        <end position="64"/>
    </location>
</feature>
<evidence type="ECO:0000256" key="2">
    <source>
        <dbReference type="SAM" id="SignalP"/>
    </source>
</evidence>